<feature type="domain" description="Flagellin C-terminal" evidence="6">
    <location>
        <begin position="1152"/>
        <end position="1236"/>
    </location>
</feature>
<dbReference type="EMBL" id="CP035282">
    <property type="protein sequence ID" value="QAT60698.1"/>
    <property type="molecule type" value="Genomic_DNA"/>
</dbReference>
<keyword evidence="3 4" id="KW-0975">Bacterial flagellum</keyword>
<evidence type="ECO:0000313" key="8">
    <source>
        <dbReference type="Proteomes" id="UP000287969"/>
    </source>
</evidence>
<gene>
    <name evidence="7" type="ORF">EQM13_03455</name>
</gene>
<dbReference type="GO" id="GO:0009288">
    <property type="term" value="C:bacterial-type flagellum"/>
    <property type="evidence" value="ECO:0007669"/>
    <property type="project" value="UniProtKB-SubCell"/>
</dbReference>
<dbReference type="AlphaFoldDB" id="A0A410Q9Y3"/>
<dbReference type="InterPro" id="IPR046358">
    <property type="entry name" value="Flagellin_C"/>
</dbReference>
<dbReference type="PANTHER" id="PTHR42792:SF2">
    <property type="entry name" value="FLAGELLIN"/>
    <property type="match status" value="1"/>
</dbReference>
<organism evidence="7 8">
    <name type="scientific">Acidilutibacter cellobiosedens</name>
    <dbReference type="NCBI Taxonomy" id="2507161"/>
    <lineage>
        <taxon>Bacteria</taxon>
        <taxon>Bacillati</taxon>
        <taxon>Bacillota</taxon>
        <taxon>Tissierellia</taxon>
        <taxon>Tissierellales</taxon>
        <taxon>Acidilutibacteraceae</taxon>
        <taxon>Acidilutibacter</taxon>
    </lineage>
</organism>
<dbReference type="PRINTS" id="PR00207">
    <property type="entry name" value="FLAGELLIN"/>
</dbReference>
<evidence type="ECO:0000313" key="7">
    <source>
        <dbReference type="EMBL" id="QAT60698.1"/>
    </source>
</evidence>
<keyword evidence="4" id="KW-0964">Secreted</keyword>
<name>A0A410Q9Y3_9FIRM</name>
<dbReference type="Pfam" id="PF00700">
    <property type="entry name" value="Flagellin_C"/>
    <property type="match status" value="1"/>
</dbReference>
<dbReference type="InterPro" id="IPR001029">
    <property type="entry name" value="Flagellin_N"/>
</dbReference>
<accession>A0A410Q9Y3</accession>
<dbReference type="Gene3D" id="6.10.10.10">
    <property type="entry name" value="Flagellar export chaperone, C-terminal domain"/>
    <property type="match status" value="1"/>
</dbReference>
<dbReference type="InterPro" id="IPR001492">
    <property type="entry name" value="Flagellin"/>
</dbReference>
<comment type="similarity">
    <text evidence="1 4">Belongs to the bacterial flagellin family.</text>
</comment>
<evidence type="ECO:0000259" key="5">
    <source>
        <dbReference type="Pfam" id="PF00669"/>
    </source>
</evidence>
<comment type="function">
    <text evidence="4">Flagellin is the subunit protein which polymerizes to form the filaments of bacterial flagella.</text>
</comment>
<dbReference type="KEGG" id="spoa:EQM13_03455"/>
<dbReference type="PANTHER" id="PTHR42792">
    <property type="entry name" value="FLAGELLIN"/>
    <property type="match status" value="1"/>
</dbReference>
<feature type="domain" description="Flagellin N-terminal" evidence="5">
    <location>
        <begin position="3"/>
        <end position="137"/>
    </location>
</feature>
<dbReference type="InterPro" id="IPR042187">
    <property type="entry name" value="Flagellin_C_sub2"/>
</dbReference>
<comment type="subcellular location">
    <subcellularLocation>
        <location evidence="4">Secreted</location>
    </subcellularLocation>
    <subcellularLocation>
        <location evidence="4">Bacterial flagellum</location>
    </subcellularLocation>
</comment>
<dbReference type="Proteomes" id="UP000287969">
    <property type="component" value="Chromosome"/>
</dbReference>
<evidence type="ECO:0000259" key="6">
    <source>
        <dbReference type="Pfam" id="PF00700"/>
    </source>
</evidence>
<evidence type="ECO:0000256" key="1">
    <source>
        <dbReference type="ARBA" id="ARBA00005709"/>
    </source>
</evidence>
<sequence length="1237" mass="138558">MYIQNNILGINFLNNDKKNIKILEKSLGKLSSGRRINTAADDAAGLSISEKMWGQIRGLKMAKRNALDAYSMMETRDGALDEVQNMLQRMRELTVQSLNETLTDEDRGKLQTEFRALQISVSKISKESQWNTKFLFELHESSFCSFEGNQRFNQIIKISEGFNNDLEISADGNITNIFLEGGYYTIGEIADIIDDKLIEKNPNLIINLTEENGISIQSENSSNIDYIKGGLSFLFYDYHMGTPPGMVIGVTEFIKGGRLNIIPGNNDKLNFYIGADRGCTISFLPKSGGYSIDELIDTINVQLKTKGENDVKAIKYLDKYIALYSSKYAITGLSGNMIKIDGITSVLYDNAKYGYISKNQGYVVGRKDLENGIVVKKGINDTLGLKVDDEVGFNVINLLDEEENSKIYTSDGIIKRINDEAERQGIGIIADGISFREGKINLRIQSNYFGGKSKVVLDPYSSAYNDLFVGENRYRLNPIENFGKVTQATIEGKYVINKITEIKKDYNDTLKLTVDGKTETIKLKERSYNSDELISEINFELKERELNAAAKLMGPTEDDKYAIFINNSEIGEGEISISEDSNGFEYLFCKSYFDILENKDGETKIVEGEEGIVGPIEVIETPAVLTGRADLKNGVNIDNTNDKLSFNMSGEDMEIVLDHGSFNARELSFMINDKLRGKNIDVGLKENSGYGTNLVFTTVNKGNGQYFRNIGGSAYSTVLAKTVYSKPANSDSGVTANYSIIGRTDIGNDFVIDDLNNLLSFVYTDGNKDENNEYKLDIELEKKTYTDTNINDLVSELNNKIKDKLREKGLSDDKISADLVNSKIRLNIKEPGADYKLNKFSGGFYDMVFEKEVISKLQPYSYSGYSNSKDEQITYVVGRENLNKEITIHPYINDVLIFDFHHNSRTETFKLHIDPGKYTSSGAVAAEIQSKLNKELLERGYESNSIKVQIGGVDSGTAIDDENKLVIKYESKDGINDNGSYIIDGVRGSAAYTVFYRAQGEPSPTHAVGVVDLSKGADIKSEINDTFIMDINGETKTIILEEKKYSSEELLNAINKELEEKSTNITASYYDGRLKLSFNEVGGNTIDGIRGNARGTLFFNVGGREFDKPEYFQIGANSGDTLIFDKLRISTELMRINTITIHKSSYANKALKRIDNAMDYLSGERGRIGAVQNRLFSVIHNNENYEENLTAANSRIKDVDMAREILEYTKQMILKQALQNMFIKINHYPEEVLKLLD</sequence>
<evidence type="ECO:0000256" key="3">
    <source>
        <dbReference type="ARBA" id="ARBA00023143"/>
    </source>
</evidence>
<dbReference type="GO" id="GO:0005198">
    <property type="term" value="F:structural molecule activity"/>
    <property type="evidence" value="ECO:0007669"/>
    <property type="project" value="UniProtKB-UniRule"/>
</dbReference>
<evidence type="ECO:0000256" key="4">
    <source>
        <dbReference type="RuleBase" id="RU362073"/>
    </source>
</evidence>
<evidence type="ECO:0000256" key="2">
    <source>
        <dbReference type="ARBA" id="ARBA00020110"/>
    </source>
</evidence>
<dbReference type="SUPFAM" id="SSF64518">
    <property type="entry name" value="Phase 1 flagellin"/>
    <property type="match status" value="2"/>
</dbReference>
<protein>
    <recommendedName>
        <fullName evidence="2 4">Flagellin</fullName>
    </recommendedName>
</protein>
<dbReference type="OrthoDB" id="9796789at2"/>
<keyword evidence="8" id="KW-1185">Reference proteome</keyword>
<proteinExistence type="inferred from homology"/>
<reference evidence="8" key="1">
    <citation type="submission" date="2019-01" db="EMBL/GenBank/DDBJ databases">
        <title>Draft genomes of a novel of Sporanaerobacter strains.</title>
        <authorList>
            <person name="Ma S."/>
        </authorList>
    </citation>
    <scope>NUCLEOTIDE SEQUENCE [LARGE SCALE GENOMIC DNA]</scope>
    <source>
        <strain evidence="8">NJN-17</strain>
    </source>
</reference>
<dbReference type="Gene3D" id="1.20.1330.10">
    <property type="entry name" value="f41 fragment of flagellin, N-terminal domain"/>
    <property type="match status" value="2"/>
</dbReference>
<dbReference type="Pfam" id="PF00669">
    <property type="entry name" value="Flagellin_N"/>
    <property type="match status" value="1"/>
</dbReference>
<dbReference type="RefSeq" id="WP_128751958.1">
    <property type="nucleotide sequence ID" value="NZ_CP035282.1"/>
</dbReference>
<dbReference type="GO" id="GO:0005576">
    <property type="term" value="C:extracellular region"/>
    <property type="evidence" value="ECO:0007669"/>
    <property type="project" value="UniProtKB-SubCell"/>
</dbReference>